<dbReference type="AlphaFoldDB" id="F4GLA8"/>
<dbReference type="OrthoDB" id="9793856at2"/>
<dbReference type="EMBL" id="CP002659">
    <property type="protein sequence ID" value="AEC02940.1"/>
    <property type="molecule type" value="Genomic_DNA"/>
</dbReference>
<dbReference type="GO" id="GO:0016829">
    <property type="term" value="F:lyase activity"/>
    <property type="evidence" value="ECO:0007669"/>
    <property type="project" value="UniProtKB-KW"/>
</dbReference>
<evidence type="ECO:0000256" key="1">
    <source>
        <dbReference type="ARBA" id="ARBA00004418"/>
    </source>
</evidence>
<dbReference type="GO" id="GO:0042597">
    <property type="term" value="C:periplasmic space"/>
    <property type="evidence" value="ECO:0007669"/>
    <property type="project" value="UniProtKB-SubCell"/>
</dbReference>
<dbReference type="RefSeq" id="WP_013740333.1">
    <property type="nucleotide sequence ID" value="NC_015436.1"/>
</dbReference>
<evidence type="ECO:0000256" key="3">
    <source>
        <dbReference type="ARBA" id="ARBA00022764"/>
    </source>
</evidence>
<keyword evidence="4" id="KW-0456">Lyase</keyword>
<name>F4GLA8_PARC1</name>
<dbReference type="PANTHER" id="PTHR39210:SF1">
    <property type="entry name" value="HEPARIN-SULFATE LYASE"/>
    <property type="match status" value="1"/>
</dbReference>
<accession>F4GLA8</accession>
<evidence type="ECO:0000256" key="4">
    <source>
        <dbReference type="ARBA" id="ARBA00023239"/>
    </source>
</evidence>
<comment type="subcellular location">
    <subcellularLocation>
        <location evidence="1">Periplasm</location>
    </subcellularLocation>
</comment>
<evidence type="ECO:0000313" key="7">
    <source>
        <dbReference type="EMBL" id="AEC02940.1"/>
    </source>
</evidence>
<evidence type="ECO:0000256" key="5">
    <source>
        <dbReference type="SAM" id="MobiDB-lite"/>
    </source>
</evidence>
<keyword evidence="8" id="KW-1185">Reference proteome</keyword>
<dbReference type="PANTHER" id="PTHR39210">
    <property type="entry name" value="HEPARIN-SULFATE LYASE"/>
    <property type="match status" value="1"/>
</dbReference>
<dbReference type="Proteomes" id="UP000007939">
    <property type="component" value="Chromosome"/>
</dbReference>
<reference evidence="8" key="1">
    <citation type="submission" date="2011-04" db="EMBL/GenBank/DDBJ databases">
        <title>The complete genome of Spirochaeta coccoides DSM 17374.</title>
        <authorList>
            <person name="Lucas S."/>
            <person name="Copeland A."/>
            <person name="Lapidus A."/>
            <person name="Bruce D."/>
            <person name="Goodwin L."/>
            <person name="Pitluck S."/>
            <person name="Peters L."/>
            <person name="Kyrpides N."/>
            <person name="Mavromatis K."/>
            <person name="Pagani I."/>
            <person name="Ivanova N."/>
            <person name="Ovchinnikova G."/>
            <person name="Lu M."/>
            <person name="Detter J.C."/>
            <person name="Tapia R."/>
            <person name="Han C."/>
            <person name="Land M."/>
            <person name="Hauser L."/>
            <person name="Markowitz V."/>
            <person name="Cheng J.-F."/>
            <person name="Hugenholtz P."/>
            <person name="Woyke T."/>
            <person name="Wu D."/>
            <person name="Spring S."/>
            <person name="Schroeder M."/>
            <person name="Brambilla E."/>
            <person name="Klenk H.-P."/>
            <person name="Eisen J.A."/>
        </authorList>
    </citation>
    <scope>NUCLEOTIDE SEQUENCE [LARGE SCALE GENOMIC DNA]</scope>
    <source>
        <strain evidence="8">ATCC BAA-1237 / DSM 17374 / SPN1</strain>
    </source>
</reference>
<evidence type="ECO:0000313" key="8">
    <source>
        <dbReference type="Proteomes" id="UP000007939"/>
    </source>
</evidence>
<gene>
    <name evidence="7" type="ordered locus">Spico_1742</name>
</gene>
<reference evidence="7 8" key="2">
    <citation type="journal article" date="2012" name="Stand. Genomic Sci.">
        <title>Complete genome sequence of the termite hindgut bacterium Spirochaeta coccoides type strain (SPN1(T)), reclassification in the genus Sphaerochaeta as Sphaerochaeta coccoides comb. nov. and emendations of the family Spirochaetaceae and the genus Sphaerochaeta.</title>
        <authorList>
            <person name="Abt B."/>
            <person name="Han C."/>
            <person name="Scheuner C."/>
            <person name="Lu M."/>
            <person name="Lapidus A."/>
            <person name="Nolan M."/>
            <person name="Lucas S."/>
            <person name="Hammon N."/>
            <person name="Deshpande S."/>
            <person name="Cheng J.F."/>
            <person name="Tapia R."/>
            <person name="Goodwin L.A."/>
            <person name="Pitluck S."/>
            <person name="Liolios K."/>
            <person name="Pagani I."/>
            <person name="Ivanova N."/>
            <person name="Mavromatis K."/>
            <person name="Mikhailova N."/>
            <person name="Huntemann M."/>
            <person name="Pati A."/>
            <person name="Chen A."/>
            <person name="Palaniappan K."/>
            <person name="Land M."/>
            <person name="Hauser L."/>
            <person name="Brambilla E.M."/>
            <person name="Rohde M."/>
            <person name="Spring S."/>
            <person name="Gronow S."/>
            <person name="Goker M."/>
            <person name="Woyke T."/>
            <person name="Bristow J."/>
            <person name="Eisen J.A."/>
            <person name="Markowitz V."/>
            <person name="Hugenholtz P."/>
            <person name="Kyrpides N.C."/>
            <person name="Klenk H.P."/>
            <person name="Detter J.C."/>
        </authorList>
    </citation>
    <scope>NUCLEOTIDE SEQUENCE [LARGE SCALE GENOMIC DNA]</scope>
    <source>
        <strain evidence="8">ATCC BAA-1237 / DSM 17374 / SPN1</strain>
    </source>
</reference>
<organism evidence="7 8">
    <name type="scientific">Parasphaerochaeta coccoides (strain ATCC BAA-1237 / DSM 17374 / SPN1)</name>
    <name type="common">Sphaerochaeta coccoides</name>
    <dbReference type="NCBI Taxonomy" id="760011"/>
    <lineage>
        <taxon>Bacteria</taxon>
        <taxon>Pseudomonadati</taxon>
        <taxon>Spirochaetota</taxon>
        <taxon>Spirochaetia</taxon>
        <taxon>Spirochaetales</taxon>
        <taxon>Sphaerochaetaceae</taxon>
        <taxon>Parasphaerochaeta</taxon>
    </lineage>
</organism>
<sequence>MNDFTASAETSSSETLTRSDLLRSHAPRLSPIPGHYRPFPAACDRKAWESLPSCLSEALVSQALTLGKPYWPPLPPSLYRDFSLTGNRVRFQTPYFERRRNLSSLILAECVLHDGTFMQDIMDGINAICAETAWQLPAHNNYVRDSPPLPAPDPQRPVLDLFACETGAILALCCHLLGSELDGANPSIVSHVWDKINERIIRPYLGTHFWWMGSPDTQESLNNWTPWCTQNVLIAACIFSVRFPKKETLREIMGKALSSLDYFVASYGEDGCCSEGAQYYRHAGICLFSSLDIMCQASESDGNAFWSLPKLRNMALYIRNVHASEPWYINFADCSATPGPCGAREFLVAEKIGDENLARVAAHERVALPPAPPWDENNIFNRLQDIFTYERMLDVAARTPANEAAPPDIYYPSNGLFIARDSRFCVGVKAGDNDDSHNHNDVGSVTVYAAGCPLLIDLGVETYTRKTFSPERYEIWTMQSAWHNLPTFGNWMQHDGSEYKALDVSVCLEKHSASISMDIAGAYPPEARIGSYRRTVRLDKEKSLVITDSHSGAIPPTLSLLFAEEPVISETTITVAGHTLYLKGTSGKGTPCSCQSERVPVTDDRLAPAWGTAVWRVLVKFTDTLEIHIPWETPGERGAL</sequence>
<feature type="domain" description="Heparinase II/III-like C-terminal" evidence="6">
    <location>
        <begin position="408"/>
        <end position="568"/>
    </location>
</feature>
<evidence type="ECO:0000256" key="2">
    <source>
        <dbReference type="ARBA" id="ARBA00022729"/>
    </source>
</evidence>
<dbReference type="STRING" id="760011.Spico_1742"/>
<dbReference type="SUPFAM" id="SSF48230">
    <property type="entry name" value="Chondroitin AC/alginate lyase"/>
    <property type="match status" value="1"/>
</dbReference>
<proteinExistence type="predicted"/>
<dbReference type="eggNOG" id="COG4225">
    <property type="taxonomic scope" value="Bacteria"/>
</dbReference>
<keyword evidence="3" id="KW-0574">Periplasm</keyword>
<dbReference type="InterPro" id="IPR012480">
    <property type="entry name" value="Hepar_II_III_C"/>
</dbReference>
<dbReference type="HOGENOM" id="CLU_023844_0_0_12"/>
<dbReference type="KEGG" id="scc:Spico_1742"/>
<evidence type="ECO:0000259" key="6">
    <source>
        <dbReference type="Pfam" id="PF07940"/>
    </source>
</evidence>
<dbReference type="Pfam" id="PF07940">
    <property type="entry name" value="Hepar_II_III_C"/>
    <property type="match status" value="1"/>
</dbReference>
<dbReference type="InterPro" id="IPR008929">
    <property type="entry name" value="Chondroitin_lyas"/>
</dbReference>
<feature type="region of interest" description="Disordered" evidence="5">
    <location>
        <begin position="1"/>
        <end position="20"/>
    </location>
</feature>
<keyword evidence="2" id="KW-0732">Signal</keyword>
<feature type="compositionally biased region" description="Low complexity" evidence="5">
    <location>
        <begin position="1"/>
        <end position="19"/>
    </location>
</feature>
<dbReference type="Gene3D" id="2.70.98.70">
    <property type="match status" value="1"/>
</dbReference>
<dbReference type="Gene3D" id="1.50.10.100">
    <property type="entry name" value="Chondroitin AC/alginate lyase"/>
    <property type="match status" value="1"/>
</dbReference>
<protein>
    <submittedName>
        <fullName evidence="7">Heparinase II/III family protein</fullName>
    </submittedName>
</protein>